<dbReference type="EMBL" id="LAZR01001195">
    <property type="protein sequence ID" value="KKN48935.1"/>
    <property type="molecule type" value="Genomic_DNA"/>
</dbReference>
<comment type="caution">
    <text evidence="1">The sequence shown here is derived from an EMBL/GenBank/DDBJ whole genome shotgun (WGS) entry which is preliminary data.</text>
</comment>
<organism evidence="1">
    <name type="scientific">marine sediment metagenome</name>
    <dbReference type="NCBI Taxonomy" id="412755"/>
    <lineage>
        <taxon>unclassified sequences</taxon>
        <taxon>metagenomes</taxon>
        <taxon>ecological metagenomes</taxon>
    </lineage>
</organism>
<gene>
    <name evidence="1" type="ORF">LCGC14_0647940</name>
</gene>
<evidence type="ECO:0000313" key="1">
    <source>
        <dbReference type="EMBL" id="KKN48935.1"/>
    </source>
</evidence>
<accession>A0A0F9QX83</accession>
<dbReference type="AlphaFoldDB" id="A0A0F9QX83"/>
<name>A0A0F9QX83_9ZZZZ</name>
<proteinExistence type="predicted"/>
<sequence>MKINKSFGQKIYIEWLDAYTTDGWTTFEAAMKESSNAFCKTNAFYLGQTKLFLVVCHTCGNSKDNSLMGVLNIPLKWIRKIR</sequence>
<reference evidence="1" key="1">
    <citation type="journal article" date="2015" name="Nature">
        <title>Complex archaea that bridge the gap between prokaryotes and eukaryotes.</title>
        <authorList>
            <person name="Spang A."/>
            <person name="Saw J.H."/>
            <person name="Jorgensen S.L."/>
            <person name="Zaremba-Niedzwiedzka K."/>
            <person name="Martijn J."/>
            <person name="Lind A.E."/>
            <person name="van Eijk R."/>
            <person name="Schleper C."/>
            <person name="Guy L."/>
            <person name="Ettema T.J."/>
        </authorList>
    </citation>
    <scope>NUCLEOTIDE SEQUENCE</scope>
</reference>
<protein>
    <submittedName>
        <fullName evidence="1">Uncharacterized protein</fullName>
    </submittedName>
</protein>